<evidence type="ECO:0000256" key="1">
    <source>
        <dbReference type="SAM" id="MobiDB-lite"/>
    </source>
</evidence>
<feature type="domain" description="CxC6 like cysteine cluster associated with KDZ" evidence="3">
    <location>
        <begin position="219"/>
        <end position="283"/>
    </location>
</feature>
<dbReference type="Pfam" id="PF18721">
    <property type="entry name" value="CxC6"/>
    <property type="match status" value="1"/>
</dbReference>
<sequence length="493" mass="55740">MYPPTRVCIRPGCKYIEGRRKGQQRQLSHRTSTNVVYLSREFGPLPATCHSMSCSKCNDRYYPDFFVDQESHSRAYYGGIPTALHVTTHMFIEAPLCDRWTNSSACAWVSFTNNARIYNLEHQESLATFPRSWSVEPELLPTIASDAFFLFALLRNRMERRTHLVLSNNGDQSARLEPALLARNASMVGPAREKWNHICDKCCSIEEHDGELGFIRATVMDGITIGRPCCKVHDCQEPLPSQRSRFCATHSSKNDDCAVVGCTGKVTAGFQTCQDPSHRTLEDPTNRSSLFVLRRRLERLRTASLEGDGNAVTDELVDIDADGECPSKSDEGNTKPHARFGRRRTHNEQLVVATCGIILGRATMFGSEGIDGVRKHLNAVGDTYFDNCVMPVDPFHAKTKHKETDMFCAQYCNAAQFPDLLKDGKWRFNSSAAEMTNAWFGGFQAMVREMRECRYDFFLDEMILIRNRIITADLVKARAHPLEVPYEFFGLSV</sequence>
<evidence type="ECO:0008006" key="6">
    <source>
        <dbReference type="Google" id="ProtNLM"/>
    </source>
</evidence>
<dbReference type="STRING" id="1328759.A0A5C2SIM1"/>
<dbReference type="Pfam" id="PF18718">
    <property type="entry name" value="CxC5"/>
    <property type="match status" value="1"/>
</dbReference>
<dbReference type="AlphaFoldDB" id="A0A5C2SIM1"/>
<feature type="domain" description="CxC5 like cysteine cluster associated with KDZ" evidence="2">
    <location>
        <begin position="1"/>
        <end position="121"/>
    </location>
</feature>
<name>A0A5C2SIM1_9APHY</name>
<protein>
    <recommendedName>
        <fullName evidence="6">CxC6 like cysteine cluster associated with KDZ domain-containing protein</fullName>
    </recommendedName>
</protein>
<dbReference type="Proteomes" id="UP000313359">
    <property type="component" value="Unassembled WGS sequence"/>
</dbReference>
<evidence type="ECO:0000313" key="4">
    <source>
        <dbReference type="EMBL" id="RPD61266.1"/>
    </source>
</evidence>
<organism evidence="4 5">
    <name type="scientific">Lentinus tigrinus ALCF2SS1-6</name>
    <dbReference type="NCBI Taxonomy" id="1328759"/>
    <lineage>
        <taxon>Eukaryota</taxon>
        <taxon>Fungi</taxon>
        <taxon>Dikarya</taxon>
        <taxon>Basidiomycota</taxon>
        <taxon>Agaricomycotina</taxon>
        <taxon>Agaricomycetes</taxon>
        <taxon>Polyporales</taxon>
        <taxon>Polyporaceae</taxon>
        <taxon>Lentinus</taxon>
    </lineage>
</organism>
<accession>A0A5C2SIM1</accession>
<dbReference type="EMBL" id="ML122262">
    <property type="protein sequence ID" value="RPD61266.1"/>
    <property type="molecule type" value="Genomic_DNA"/>
</dbReference>
<reference evidence="4" key="1">
    <citation type="journal article" date="2018" name="Genome Biol. Evol.">
        <title>Genomics and development of Lentinus tigrinus, a white-rot wood-decaying mushroom with dimorphic fruiting bodies.</title>
        <authorList>
            <person name="Wu B."/>
            <person name="Xu Z."/>
            <person name="Knudson A."/>
            <person name="Carlson A."/>
            <person name="Chen N."/>
            <person name="Kovaka S."/>
            <person name="LaButti K."/>
            <person name="Lipzen A."/>
            <person name="Pennachio C."/>
            <person name="Riley R."/>
            <person name="Schakwitz W."/>
            <person name="Umezawa K."/>
            <person name="Ohm R.A."/>
            <person name="Grigoriev I.V."/>
            <person name="Nagy L.G."/>
            <person name="Gibbons J."/>
            <person name="Hibbett D."/>
        </authorList>
    </citation>
    <scope>NUCLEOTIDE SEQUENCE [LARGE SCALE GENOMIC DNA]</scope>
    <source>
        <strain evidence="4">ALCF2SS1-6</strain>
    </source>
</reference>
<dbReference type="InterPro" id="IPR040898">
    <property type="entry name" value="CxC6"/>
</dbReference>
<dbReference type="InterPro" id="IPR041539">
    <property type="entry name" value="CxC5"/>
</dbReference>
<evidence type="ECO:0000259" key="2">
    <source>
        <dbReference type="Pfam" id="PF18718"/>
    </source>
</evidence>
<proteinExistence type="predicted"/>
<keyword evidence="5" id="KW-1185">Reference proteome</keyword>
<evidence type="ECO:0000259" key="3">
    <source>
        <dbReference type="Pfam" id="PF18721"/>
    </source>
</evidence>
<feature type="compositionally biased region" description="Basic and acidic residues" evidence="1">
    <location>
        <begin position="325"/>
        <end position="334"/>
    </location>
</feature>
<gene>
    <name evidence="4" type="ORF">L227DRAFT_585567</name>
</gene>
<evidence type="ECO:0000313" key="5">
    <source>
        <dbReference type="Proteomes" id="UP000313359"/>
    </source>
</evidence>
<feature type="region of interest" description="Disordered" evidence="1">
    <location>
        <begin position="323"/>
        <end position="342"/>
    </location>
</feature>
<dbReference type="OrthoDB" id="2501483at2759"/>